<dbReference type="Proteomes" id="UP001437256">
    <property type="component" value="Unassembled WGS sequence"/>
</dbReference>
<evidence type="ECO:0000313" key="2">
    <source>
        <dbReference type="EMBL" id="KAL0060814.1"/>
    </source>
</evidence>
<feature type="compositionally biased region" description="Pro residues" evidence="1">
    <location>
        <begin position="56"/>
        <end position="67"/>
    </location>
</feature>
<reference evidence="2 3" key="1">
    <citation type="submission" date="2024-05" db="EMBL/GenBank/DDBJ databases">
        <title>A draft genome resource for the thread blight pathogen Marasmius tenuissimus strain MS-2.</title>
        <authorList>
            <person name="Yulfo-Soto G.E."/>
            <person name="Baruah I.K."/>
            <person name="Amoako-Attah I."/>
            <person name="Bukari Y."/>
            <person name="Meinhardt L.W."/>
            <person name="Bailey B.A."/>
            <person name="Cohen S.P."/>
        </authorList>
    </citation>
    <scope>NUCLEOTIDE SEQUENCE [LARGE SCALE GENOMIC DNA]</scope>
    <source>
        <strain evidence="2 3">MS-2</strain>
    </source>
</reference>
<feature type="region of interest" description="Disordered" evidence="1">
    <location>
        <begin position="45"/>
        <end position="68"/>
    </location>
</feature>
<feature type="compositionally biased region" description="Polar residues" evidence="1">
    <location>
        <begin position="527"/>
        <end position="541"/>
    </location>
</feature>
<evidence type="ECO:0008006" key="4">
    <source>
        <dbReference type="Google" id="ProtNLM"/>
    </source>
</evidence>
<proteinExistence type="predicted"/>
<feature type="compositionally biased region" description="Basic and acidic residues" evidence="1">
    <location>
        <begin position="396"/>
        <end position="418"/>
    </location>
</feature>
<protein>
    <recommendedName>
        <fullName evidence="4">Aminotransferase-like plant mobile domain-containing protein</fullName>
    </recommendedName>
</protein>
<evidence type="ECO:0000313" key="3">
    <source>
        <dbReference type="Proteomes" id="UP001437256"/>
    </source>
</evidence>
<keyword evidence="3" id="KW-1185">Reference proteome</keyword>
<feature type="region of interest" description="Disordered" evidence="1">
    <location>
        <begin position="500"/>
        <end position="619"/>
    </location>
</feature>
<dbReference type="EMBL" id="JBBXMP010000160">
    <property type="protein sequence ID" value="KAL0060814.1"/>
    <property type="molecule type" value="Genomic_DNA"/>
</dbReference>
<feature type="region of interest" description="Disordered" evidence="1">
    <location>
        <begin position="396"/>
        <end position="426"/>
    </location>
</feature>
<gene>
    <name evidence="2" type="ORF">AAF712_012407</name>
</gene>
<feature type="compositionally biased region" description="Polar residues" evidence="1">
    <location>
        <begin position="570"/>
        <end position="579"/>
    </location>
</feature>
<feature type="compositionally biased region" description="Basic and acidic residues" evidence="1">
    <location>
        <begin position="542"/>
        <end position="551"/>
    </location>
</feature>
<name>A0ABR2ZHX5_9AGAR</name>
<evidence type="ECO:0000256" key="1">
    <source>
        <dbReference type="SAM" id="MobiDB-lite"/>
    </source>
</evidence>
<sequence length="1070" mass="121116">MRHRIYQEAAKQPGLHPVVGQVASDDNTGVFFTAGGSVFSHSDFRNFIGSEHDPTPRPPLPTPPTPLGIPDKGIVTPDEVDNVFQARRTTWFDPDRPYLALLPRHEILINTHPAFQCLCTQRNGFPLAKLSRGRFQLDRQTAGHWDILERWLKNMFYQLKQIANEGFPTVSKAFSLWTFPAAYGYLGFVGTRKDVLQMASRARDAFFPLIAACTFFIVCCQQRKRRDNRFKWHLDLTSDIARRHGSTVEETHRSWIHALLNSFAGDEMVERVGAIFDIQDPNTIHFIRLFWNLNMPVIIHWGDIDEPVTYCPANDVLYPFQPKPDIIERLKSAQMEYQPPQPQHPKVSSSSTHVLPEKVTHTDVSTIIKNIPLMPMSGQLPGETMNDFLRRREARQLEQAKTESQKHRQARLQREKLAENPQRPGKRGARLWEWLKERYGDGEKDYFRVRTQATRKESDDVWMGYGRDQRVYNSWDDCWDLCSDLGDGPPLDEHELDVDEDVEMGGPGDPESTIPQETPHLVEHDTSPTNVPDPNTGSNVHNPDEMERDPESTTPQDNAVEQDDLAINIPDSNTGSNVLNLDEMERDPESTIPQEPPHPVEHDTSPTDVPDPNTGSNLPNLDEMELEEGELEDGEIKEAVLPYSGAPSISVTANNSLASFTPPTITRDQLAQYILATENMEAAKINFKYSLADVAYARYGFMDNISTAYPDPMLPSHTLEALGNGSWPESPFADRFIEEPLSSNTTERLRSLFGRLLKRHTSPTPCLDVFLSDSSLSSVSFQPFRVVCRQIDGKLSYHLSGREAFDLLVHDPLTVLQIIRLNWGPSLLDIATKLIQNGICFHPVVRGPPAPASATKAAPSRACRSSGEPVLGFRPKNHRLDVNDFRMYVWARNGFLRSSRGPITLSAGGILARIGREVLGDEGAIHVPDPSTVYSRGQCFFEVEGVGYWGDVLTEAEIELVCGTYYFATDREVCWADERFLSSHRSWFPLPGAFNHGSLNIGFWSKDSEKWYLFRVDECLRESQVKTRSATDWRKAMQFNHKVPQALKTIRSIAHDFLQKRFPDPALQTV</sequence>
<comment type="caution">
    <text evidence="2">The sequence shown here is derived from an EMBL/GenBank/DDBJ whole genome shotgun (WGS) entry which is preliminary data.</text>
</comment>
<accession>A0ABR2ZHX5</accession>
<organism evidence="2 3">
    <name type="scientific">Marasmius tenuissimus</name>
    <dbReference type="NCBI Taxonomy" id="585030"/>
    <lineage>
        <taxon>Eukaryota</taxon>
        <taxon>Fungi</taxon>
        <taxon>Dikarya</taxon>
        <taxon>Basidiomycota</taxon>
        <taxon>Agaricomycotina</taxon>
        <taxon>Agaricomycetes</taxon>
        <taxon>Agaricomycetidae</taxon>
        <taxon>Agaricales</taxon>
        <taxon>Marasmiineae</taxon>
        <taxon>Marasmiaceae</taxon>
        <taxon>Marasmius</taxon>
    </lineage>
</organism>